<evidence type="ECO:0000313" key="6">
    <source>
        <dbReference type="Proteomes" id="UP000295794"/>
    </source>
</evidence>
<accession>A0A377Q4S2</accession>
<organism evidence="3 5">
    <name type="scientific">Iodobacter fluviatilis</name>
    <dbReference type="NCBI Taxonomy" id="537"/>
    <lineage>
        <taxon>Bacteria</taxon>
        <taxon>Pseudomonadati</taxon>
        <taxon>Pseudomonadota</taxon>
        <taxon>Betaproteobacteria</taxon>
        <taxon>Neisseriales</taxon>
        <taxon>Chitinibacteraceae</taxon>
        <taxon>Iodobacter</taxon>
    </lineage>
</organism>
<dbReference type="AlphaFoldDB" id="A0A377Q4S2"/>
<evidence type="ECO:0000256" key="1">
    <source>
        <dbReference type="SAM" id="Phobius"/>
    </source>
</evidence>
<dbReference type="InterPro" id="IPR010279">
    <property type="entry name" value="YqjD/ElaB"/>
</dbReference>
<keyword evidence="6" id="KW-1185">Reference proteome</keyword>
<feature type="transmembrane region" description="Helical" evidence="1">
    <location>
        <begin position="79"/>
        <end position="97"/>
    </location>
</feature>
<dbReference type="EMBL" id="SMBT01000010">
    <property type="protein sequence ID" value="TCU84141.1"/>
    <property type="molecule type" value="Genomic_DNA"/>
</dbReference>
<dbReference type="OrthoDB" id="8595994at2"/>
<evidence type="ECO:0000313" key="4">
    <source>
        <dbReference type="EMBL" id="TCU84141.1"/>
    </source>
</evidence>
<gene>
    <name evidence="4" type="ORF">EV682_11080</name>
    <name evidence="3" type="ORF">NCTC11159_00798</name>
</gene>
<reference evidence="4 6" key="2">
    <citation type="submission" date="2019-03" db="EMBL/GenBank/DDBJ databases">
        <title>Genomic Encyclopedia of Type Strains, Phase IV (KMG-IV): sequencing the most valuable type-strain genomes for metagenomic binning, comparative biology and taxonomic classification.</title>
        <authorList>
            <person name="Goeker M."/>
        </authorList>
    </citation>
    <scope>NUCLEOTIDE SEQUENCE [LARGE SCALE GENOMIC DNA]</scope>
    <source>
        <strain evidence="4 6">DSM 3764</strain>
    </source>
</reference>
<dbReference type="EMBL" id="UGHR01000001">
    <property type="protein sequence ID" value="STQ89755.1"/>
    <property type="molecule type" value="Genomic_DNA"/>
</dbReference>
<protein>
    <submittedName>
        <fullName evidence="3">Bacterial protein of uncharacterized function (DUF883)</fullName>
    </submittedName>
    <submittedName>
        <fullName evidence="4">ElaB/YqjD/DUF883 family membrane-anchored ribosome-binding protein</fullName>
    </submittedName>
</protein>
<keyword evidence="1" id="KW-1133">Transmembrane helix</keyword>
<dbReference type="GO" id="GO:0043022">
    <property type="term" value="F:ribosome binding"/>
    <property type="evidence" value="ECO:0007669"/>
    <property type="project" value="InterPro"/>
</dbReference>
<dbReference type="Pfam" id="PF19029">
    <property type="entry name" value="DUF883_C"/>
    <property type="match status" value="1"/>
</dbReference>
<dbReference type="Proteomes" id="UP000255108">
    <property type="component" value="Unassembled WGS sequence"/>
</dbReference>
<dbReference type="InterPro" id="IPR043605">
    <property type="entry name" value="DUF883_C"/>
</dbReference>
<dbReference type="Proteomes" id="UP000295794">
    <property type="component" value="Unassembled WGS sequence"/>
</dbReference>
<proteinExistence type="predicted"/>
<dbReference type="PANTHER" id="PTHR35893:SF3">
    <property type="entry name" value="INNER MEMBRANE PROTEIN"/>
    <property type="match status" value="1"/>
</dbReference>
<keyword evidence="1" id="KW-0812">Transmembrane</keyword>
<keyword evidence="1" id="KW-0472">Membrane</keyword>
<dbReference type="RefSeq" id="WP_115226171.1">
    <property type="nucleotide sequence ID" value="NZ_CAWOLO010000010.1"/>
</dbReference>
<sequence length="99" mass="10747">MNTNSETLLDQSQDILQEAEQLLVEASQAGGKDAEALYARAVERLRAAKTRLYEVEQVAVAKAKQAAKVTDEYVHDHPWQAIGVAAAVGALVGMLISRR</sequence>
<evidence type="ECO:0000313" key="3">
    <source>
        <dbReference type="EMBL" id="STQ89755.1"/>
    </source>
</evidence>
<name>A0A377Q4S2_9NEIS</name>
<evidence type="ECO:0000313" key="5">
    <source>
        <dbReference type="Proteomes" id="UP000255108"/>
    </source>
</evidence>
<dbReference type="PANTHER" id="PTHR35893">
    <property type="entry name" value="INNER MEMBRANE PROTEIN-RELATED"/>
    <property type="match status" value="1"/>
</dbReference>
<feature type="domain" description="DUF883" evidence="2">
    <location>
        <begin position="70"/>
        <end position="99"/>
    </location>
</feature>
<evidence type="ECO:0000259" key="2">
    <source>
        <dbReference type="Pfam" id="PF19029"/>
    </source>
</evidence>
<reference evidence="3 5" key="1">
    <citation type="submission" date="2018-06" db="EMBL/GenBank/DDBJ databases">
        <authorList>
            <consortium name="Pathogen Informatics"/>
            <person name="Doyle S."/>
        </authorList>
    </citation>
    <scope>NUCLEOTIDE SEQUENCE [LARGE SCALE GENOMIC DNA]</scope>
    <source>
        <strain evidence="3 5">NCTC11159</strain>
    </source>
</reference>